<evidence type="ECO:0000313" key="1">
    <source>
        <dbReference type="EMBL" id="KAK3055020.1"/>
    </source>
</evidence>
<sequence>MSSADSVLNTPELLEMILLHLPHTKPPPHLSLPPQPQLSPQLSLLRLQSVSTTWHLTIASFRSLQRLLFLSPAPDNRVYLVGSRRIERLCHPGCSHNEFYIKAAVARGSSALDKKSKLYPDGITPAQVNPLFLSAVDPARGVDRKMFALCQLKISVSWETIAERKGDDVMEMFLTQAPVRGIQLQVTPVRADVAGPARKVVVRVVEAGGVKLRHVVDAVEKMRLKGGIEEVLILPPHGWVVVHEADEAEVERRTKMWEKEVAEGFEEGPTFAGNHRQQRENTTFRARQPRVVDQRAGLRFLFMS</sequence>
<dbReference type="EMBL" id="JAWDJX010000010">
    <property type="protein sequence ID" value="KAK3055020.1"/>
    <property type="molecule type" value="Genomic_DNA"/>
</dbReference>
<dbReference type="Proteomes" id="UP001271007">
    <property type="component" value="Unassembled WGS sequence"/>
</dbReference>
<comment type="caution">
    <text evidence="1">The sequence shown here is derived from an EMBL/GenBank/DDBJ whole genome shotgun (WGS) entry which is preliminary data.</text>
</comment>
<proteinExistence type="predicted"/>
<keyword evidence="2" id="KW-1185">Reference proteome</keyword>
<accession>A0AAJ0GD71</accession>
<dbReference type="AlphaFoldDB" id="A0AAJ0GD71"/>
<name>A0AAJ0GD71_9PEZI</name>
<gene>
    <name evidence="1" type="ORF">LTR09_004180</name>
</gene>
<evidence type="ECO:0000313" key="2">
    <source>
        <dbReference type="Proteomes" id="UP001271007"/>
    </source>
</evidence>
<protein>
    <submittedName>
        <fullName evidence="1">Uncharacterized protein</fullName>
    </submittedName>
</protein>
<organism evidence="1 2">
    <name type="scientific">Extremus antarcticus</name>
    <dbReference type="NCBI Taxonomy" id="702011"/>
    <lineage>
        <taxon>Eukaryota</taxon>
        <taxon>Fungi</taxon>
        <taxon>Dikarya</taxon>
        <taxon>Ascomycota</taxon>
        <taxon>Pezizomycotina</taxon>
        <taxon>Dothideomycetes</taxon>
        <taxon>Dothideomycetidae</taxon>
        <taxon>Mycosphaerellales</taxon>
        <taxon>Extremaceae</taxon>
        <taxon>Extremus</taxon>
    </lineage>
</organism>
<reference evidence="1" key="1">
    <citation type="submission" date="2023-04" db="EMBL/GenBank/DDBJ databases">
        <title>Black Yeasts Isolated from many extreme environments.</title>
        <authorList>
            <person name="Coleine C."/>
            <person name="Stajich J.E."/>
            <person name="Selbmann L."/>
        </authorList>
    </citation>
    <scope>NUCLEOTIDE SEQUENCE</scope>
    <source>
        <strain evidence="1">CCFEE 5312</strain>
    </source>
</reference>